<sequence>MQQPSPPPPPPPPQQQQQPPPQSASPGESSSNNTNPSAHHQGAFKAGSKQSPDPPNPTPLSSCTTIYYGQFRHQLEILSTLGASNPTTGAGAQPRGPQQPPNGQPTHGYANGATSPAPDGLPASNNNNNNDPEAHIHPDLRARTNFAPPATNLMASAMPPPAVSPGAPPAGPSIAPPPMQQIQPHPAPDVGGDPMSIDDGSADGRKAKRELSQSKRAAQNRAAQRAFRQRKEGYIKKLEQQVRDFMDMESQYKQLQSESYALREYVIHLQSRMLDTQGEYPQAPPNVNLNQPPPPHLAQGPPAHQLQGPDAIPGSQPPHAVPEQQQQQQHQQQQQQQHQQQQQQQQPPQQQPEPVQQQPLPAATAPPPAPTNDSAVGTPLEAVAQAVAGLAAQEQMAERQNYSGAKDYRPDADVEIKPDMDTDPQLRDDSMQAPTASM</sequence>
<comment type="similarity">
    <text evidence="3">Belongs to the bZIP family.</text>
</comment>
<dbReference type="PANTHER" id="PTHR40621:SF11">
    <property type="entry name" value="TRANSCRIPTION FACTOR KAPC-RELATED"/>
    <property type="match status" value="1"/>
</dbReference>
<evidence type="ECO:0000256" key="2">
    <source>
        <dbReference type="ARBA" id="ARBA00004123"/>
    </source>
</evidence>
<evidence type="ECO:0000256" key="8">
    <source>
        <dbReference type="ARBA" id="ARBA00044067"/>
    </source>
</evidence>
<dbReference type="Proteomes" id="UP000288725">
    <property type="component" value="Chromosome 5"/>
</dbReference>
<dbReference type="SUPFAM" id="SSF57959">
    <property type="entry name" value="Leucine zipper domain"/>
    <property type="match status" value="1"/>
</dbReference>
<protein>
    <recommendedName>
        <fullName evidence="8">Putative transcription factor kapC</fullName>
    </recommendedName>
</protein>
<dbReference type="InterPro" id="IPR050936">
    <property type="entry name" value="AP-1-like"/>
</dbReference>
<feature type="region of interest" description="Disordered" evidence="9">
    <location>
        <begin position="276"/>
        <end position="438"/>
    </location>
</feature>
<dbReference type="GO" id="GO:0001228">
    <property type="term" value="F:DNA-binding transcription activator activity, RNA polymerase II-specific"/>
    <property type="evidence" value="ECO:0007669"/>
    <property type="project" value="TreeGrafter"/>
</dbReference>
<evidence type="ECO:0000313" key="12">
    <source>
        <dbReference type="Proteomes" id="UP000288725"/>
    </source>
</evidence>
<feature type="domain" description="BZIP" evidence="10">
    <location>
        <begin position="215"/>
        <end position="230"/>
    </location>
</feature>
<comment type="function">
    <text evidence="1">Putative transcription factor.</text>
</comment>
<evidence type="ECO:0000256" key="4">
    <source>
        <dbReference type="ARBA" id="ARBA00023015"/>
    </source>
</evidence>
<gene>
    <name evidence="11" type="ORF">VDGE_08933</name>
</gene>
<dbReference type="InterPro" id="IPR004827">
    <property type="entry name" value="bZIP"/>
</dbReference>
<accession>A0A444S5F8</accession>
<feature type="compositionally biased region" description="Basic and acidic residues" evidence="9">
    <location>
        <begin position="406"/>
        <end position="430"/>
    </location>
</feature>
<evidence type="ECO:0000256" key="7">
    <source>
        <dbReference type="ARBA" id="ARBA00023242"/>
    </source>
</evidence>
<evidence type="ECO:0000256" key="5">
    <source>
        <dbReference type="ARBA" id="ARBA00023125"/>
    </source>
</evidence>
<keyword evidence="6" id="KW-0804">Transcription</keyword>
<feature type="compositionally biased region" description="Basic and acidic residues" evidence="9">
    <location>
        <begin position="132"/>
        <end position="142"/>
    </location>
</feature>
<dbReference type="GO" id="GO:0090575">
    <property type="term" value="C:RNA polymerase II transcription regulator complex"/>
    <property type="evidence" value="ECO:0007669"/>
    <property type="project" value="TreeGrafter"/>
</dbReference>
<feature type="compositionally biased region" description="Pro residues" evidence="9">
    <location>
        <begin position="1"/>
        <end position="23"/>
    </location>
</feature>
<feature type="region of interest" description="Disordered" evidence="9">
    <location>
        <begin position="1"/>
        <end position="64"/>
    </location>
</feature>
<dbReference type="Gene3D" id="1.20.5.170">
    <property type="match status" value="1"/>
</dbReference>
<proteinExistence type="inferred from homology"/>
<feature type="compositionally biased region" description="Low complexity" evidence="9">
    <location>
        <begin position="380"/>
        <end position="394"/>
    </location>
</feature>
<keyword evidence="5" id="KW-0238">DNA-binding</keyword>
<dbReference type="PROSITE" id="PS00036">
    <property type="entry name" value="BZIP_BASIC"/>
    <property type="match status" value="1"/>
</dbReference>
<evidence type="ECO:0000313" key="11">
    <source>
        <dbReference type="EMBL" id="RXG48631.1"/>
    </source>
</evidence>
<feature type="compositionally biased region" description="Pro residues" evidence="9">
    <location>
        <begin position="158"/>
        <end position="179"/>
    </location>
</feature>
<feature type="region of interest" description="Disordered" evidence="9">
    <location>
        <begin position="78"/>
        <end position="233"/>
    </location>
</feature>
<feature type="compositionally biased region" description="Low complexity" evidence="9">
    <location>
        <begin position="216"/>
        <end position="226"/>
    </location>
</feature>
<evidence type="ECO:0000256" key="1">
    <source>
        <dbReference type="ARBA" id="ARBA00004049"/>
    </source>
</evidence>
<name>A0A444S5F8_VERDA</name>
<keyword evidence="7" id="KW-0539">Nucleus</keyword>
<comment type="subcellular location">
    <subcellularLocation>
        <location evidence="2">Nucleus</location>
    </subcellularLocation>
</comment>
<feature type="compositionally biased region" description="Low complexity" evidence="9">
    <location>
        <begin position="321"/>
        <end position="363"/>
    </location>
</feature>
<dbReference type="SMART" id="SM00338">
    <property type="entry name" value="BRLZ"/>
    <property type="match status" value="1"/>
</dbReference>
<organism evidence="11 12">
    <name type="scientific">Verticillium dahliae</name>
    <name type="common">Verticillium wilt</name>
    <dbReference type="NCBI Taxonomy" id="27337"/>
    <lineage>
        <taxon>Eukaryota</taxon>
        <taxon>Fungi</taxon>
        <taxon>Dikarya</taxon>
        <taxon>Ascomycota</taxon>
        <taxon>Pezizomycotina</taxon>
        <taxon>Sordariomycetes</taxon>
        <taxon>Hypocreomycetidae</taxon>
        <taxon>Glomerellales</taxon>
        <taxon>Plectosphaerellaceae</taxon>
        <taxon>Verticillium</taxon>
    </lineage>
</organism>
<dbReference type="PANTHER" id="PTHR40621">
    <property type="entry name" value="TRANSCRIPTION FACTOR KAPC-RELATED"/>
    <property type="match status" value="1"/>
</dbReference>
<dbReference type="Pfam" id="PF00170">
    <property type="entry name" value="bZIP_1"/>
    <property type="match status" value="1"/>
</dbReference>
<dbReference type="GO" id="GO:0000976">
    <property type="term" value="F:transcription cis-regulatory region binding"/>
    <property type="evidence" value="ECO:0007669"/>
    <property type="project" value="InterPro"/>
</dbReference>
<dbReference type="EMBL" id="RSDZ01000021">
    <property type="protein sequence ID" value="RXG48631.1"/>
    <property type="molecule type" value="Genomic_DNA"/>
</dbReference>
<dbReference type="AlphaFoldDB" id="A0A444S5F8"/>
<feature type="compositionally biased region" description="Polar residues" evidence="9">
    <location>
        <begin position="27"/>
        <end position="38"/>
    </location>
</feature>
<feature type="compositionally biased region" description="Basic and acidic residues" evidence="9">
    <location>
        <begin position="202"/>
        <end position="213"/>
    </location>
</feature>
<evidence type="ECO:0000256" key="9">
    <source>
        <dbReference type="SAM" id="MobiDB-lite"/>
    </source>
</evidence>
<dbReference type="InterPro" id="IPR046347">
    <property type="entry name" value="bZIP_sf"/>
</dbReference>
<evidence type="ECO:0000256" key="6">
    <source>
        <dbReference type="ARBA" id="ARBA00023163"/>
    </source>
</evidence>
<keyword evidence="4" id="KW-0805">Transcription regulation</keyword>
<evidence type="ECO:0000259" key="10">
    <source>
        <dbReference type="PROSITE" id="PS00036"/>
    </source>
</evidence>
<evidence type="ECO:0000256" key="3">
    <source>
        <dbReference type="ARBA" id="ARBA00007163"/>
    </source>
</evidence>
<comment type="caution">
    <text evidence="11">The sequence shown here is derived from an EMBL/GenBank/DDBJ whole genome shotgun (WGS) entry which is preliminary data.</text>
</comment>
<reference evidence="11 12" key="1">
    <citation type="submission" date="2018-12" db="EMBL/GenBank/DDBJ databases">
        <title>Genome of Verticillium dahliae isolate Getta Getta.</title>
        <authorList>
            <person name="Gardiner D.M."/>
        </authorList>
    </citation>
    <scope>NUCLEOTIDE SEQUENCE [LARGE SCALE GENOMIC DNA]</scope>
    <source>
        <strain evidence="11 12">Getta Getta</strain>
    </source>
</reference>